<keyword evidence="1" id="KW-1133">Transmembrane helix</keyword>
<accession>A0A8J6BYP2</accession>
<evidence type="ECO:0000256" key="1">
    <source>
        <dbReference type="SAM" id="Phobius"/>
    </source>
</evidence>
<proteinExistence type="predicted"/>
<dbReference type="EMBL" id="JAHDYR010000013">
    <property type="protein sequence ID" value="KAG9394716.1"/>
    <property type="molecule type" value="Genomic_DNA"/>
</dbReference>
<protein>
    <submittedName>
        <fullName evidence="3">Uncharacterized protein</fullName>
    </submittedName>
</protein>
<evidence type="ECO:0000313" key="3">
    <source>
        <dbReference type="EMBL" id="KAG9394716.1"/>
    </source>
</evidence>
<evidence type="ECO:0000313" key="4">
    <source>
        <dbReference type="Proteomes" id="UP000717585"/>
    </source>
</evidence>
<keyword evidence="1" id="KW-0812">Transmembrane</keyword>
<feature type="chain" id="PRO_5035220807" evidence="2">
    <location>
        <begin position="20"/>
        <end position="146"/>
    </location>
</feature>
<dbReference type="AlphaFoldDB" id="A0A8J6BYP2"/>
<reference evidence="3" key="1">
    <citation type="submission" date="2021-05" db="EMBL/GenBank/DDBJ databases">
        <title>A free-living protist that lacks canonical eukaryotic 1 DNA replication and segregation systems.</title>
        <authorList>
            <person name="Salas-Leiva D.E."/>
            <person name="Tromer E.C."/>
            <person name="Curtis B.A."/>
            <person name="Jerlstrom-Hultqvist J."/>
            <person name="Kolisko M."/>
            <person name="Yi Z."/>
            <person name="Salas-Leiva J.S."/>
            <person name="Gallot-Lavallee L."/>
            <person name="Kops G.J.P.L."/>
            <person name="Archibald J.M."/>
            <person name="Simpson A.G.B."/>
            <person name="Roger A.J."/>
        </authorList>
    </citation>
    <scope>NUCLEOTIDE SEQUENCE</scope>
    <source>
        <strain evidence="3">BICM</strain>
    </source>
</reference>
<keyword evidence="2" id="KW-0732">Signal</keyword>
<organism evidence="3 4">
    <name type="scientific">Carpediemonas membranifera</name>
    <dbReference type="NCBI Taxonomy" id="201153"/>
    <lineage>
        <taxon>Eukaryota</taxon>
        <taxon>Metamonada</taxon>
        <taxon>Carpediemonas-like organisms</taxon>
        <taxon>Carpediemonas</taxon>
    </lineage>
</organism>
<sequence length="146" mass="15093">MKAAFYLAIICSLLVVAYADTHCLGTPGSCTELTDSTECHGLLGCTWYPHFDYCSGTAYKCDQFLAADTCGQQGDCYWDAGSHSGGDSIFSHISGVGIAVTLIMLCCILPIVVIAGVGAVAGLGALGAFVIYNKSQAAAAGTYTEL</sequence>
<feature type="transmembrane region" description="Helical" evidence="1">
    <location>
        <begin position="98"/>
        <end position="131"/>
    </location>
</feature>
<evidence type="ECO:0000256" key="2">
    <source>
        <dbReference type="SAM" id="SignalP"/>
    </source>
</evidence>
<keyword evidence="4" id="KW-1185">Reference proteome</keyword>
<keyword evidence="1" id="KW-0472">Membrane</keyword>
<feature type="signal peptide" evidence="2">
    <location>
        <begin position="1"/>
        <end position="19"/>
    </location>
</feature>
<dbReference type="Proteomes" id="UP000717585">
    <property type="component" value="Unassembled WGS sequence"/>
</dbReference>
<comment type="caution">
    <text evidence="3">The sequence shown here is derived from an EMBL/GenBank/DDBJ whole genome shotgun (WGS) entry which is preliminary data.</text>
</comment>
<name>A0A8J6BYP2_9EUKA</name>
<gene>
    <name evidence="3" type="ORF">J8273_3689</name>
</gene>